<dbReference type="PANTHER" id="PTHR35043">
    <property type="entry name" value="TRANSCRIPTION FACTOR DOMAIN-CONTAINING PROTEIN"/>
    <property type="match status" value="1"/>
</dbReference>
<feature type="signal peptide" evidence="1">
    <location>
        <begin position="1"/>
        <end position="16"/>
    </location>
</feature>
<evidence type="ECO:0000256" key="1">
    <source>
        <dbReference type="SAM" id="SignalP"/>
    </source>
</evidence>
<reference evidence="2" key="1">
    <citation type="submission" date="2023-06" db="EMBL/GenBank/DDBJ databases">
        <title>Genome-scale phylogeny and comparative genomics of the fungal order Sordariales.</title>
        <authorList>
            <consortium name="Lawrence Berkeley National Laboratory"/>
            <person name="Hensen N."/>
            <person name="Bonometti L."/>
            <person name="Westerberg I."/>
            <person name="Brannstrom I.O."/>
            <person name="Guillou S."/>
            <person name="Cros-Aarteil S."/>
            <person name="Calhoun S."/>
            <person name="Haridas S."/>
            <person name="Kuo A."/>
            <person name="Mondo S."/>
            <person name="Pangilinan J."/>
            <person name="Riley R."/>
            <person name="Labutti K."/>
            <person name="Andreopoulos B."/>
            <person name="Lipzen A."/>
            <person name="Chen C."/>
            <person name="Yanf M."/>
            <person name="Daum C."/>
            <person name="Ng V."/>
            <person name="Clum A."/>
            <person name="Steindorff A."/>
            <person name="Ohm R."/>
            <person name="Martin F."/>
            <person name="Silar P."/>
            <person name="Natvig D."/>
            <person name="Lalanne C."/>
            <person name="Gautier V."/>
            <person name="Ament-Velasquez S.L."/>
            <person name="Kruys A."/>
            <person name="Hutchinson M.I."/>
            <person name="Powell A.J."/>
            <person name="Barry K."/>
            <person name="Miller A.N."/>
            <person name="Grigoriev I.V."/>
            <person name="Debuchy R."/>
            <person name="Gladieux P."/>
            <person name="Thoren M.H."/>
            <person name="Johannesson H."/>
        </authorList>
    </citation>
    <scope>NUCLEOTIDE SEQUENCE</scope>
    <source>
        <strain evidence="2">SMH4607-1</strain>
    </source>
</reference>
<keyword evidence="3" id="KW-1185">Reference proteome</keyword>
<sequence length="165" mass="17775">MLSLLLGSYLVRVCCAADGNTAVTVQAILDPIRDNKTALGSIRAPLWVLSLEIRGTSNILWSCVVTLVACIYTALHLNVSNRQAARISSSSDAPMNSYPQAAVGAGRGISTNPVPPIEEFDLRYCYFVIMGGLRVYIKDIKPAGAPNDYFSLSADTVISLTRRGH</sequence>
<proteinExistence type="predicted"/>
<feature type="chain" id="PRO_5041291695" evidence="1">
    <location>
        <begin position="17"/>
        <end position="165"/>
    </location>
</feature>
<dbReference type="PANTHER" id="PTHR35043:SF7">
    <property type="entry name" value="TRANSCRIPTION FACTOR DOMAIN-CONTAINING PROTEIN"/>
    <property type="match status" value="1"/>
</dbReference>
<accession>A0AA40EDN3</accession>
<name>A0AA40EDN3_9PEZI</name>
<dbReference type="Proteomes" id="UP001172102">
    <property type="component" value="Unassembled WGS sequence"/>
</dbReference>
<gene>
    <name evidence="2" type="ORF">B0H67DRAFT_564960</name>
</gene>
<evidence type="ECO:0000313" key="3">
    <source>
        <dbReference type="Proteomes" id="UP001172102"/>
    </source>
</evidence>
<evidence type="ECO:0000313" key="2">
    <source>
        <dbReference type="EMBL" id="KAK0731493.1"/>
    </source>
</evidence>
<keyword evidence="1" id="KW-0732">Signal</keyword>
<dbReference type="EMBL" id="JAUKUA010000001">
    <property type="protein sequence ID" value="KAK0731493.1"/>
    <property type="molecule type" value="Genomic_DNA"/>
</dbReference>
<comment type="caution">
    <text evidence="2">The sequence shown here is derived from an EMBL/GenBank/DDBJ whole genome shotgun (WGS) entry which is preliminary data.</text>
</comment>
<dbReference type="AlphaFoldDB" id="A0AA40EDN3"/>
<organism evidence="2 3">
    <name type="scientific">Lasiosphaeris hirsuta</name>
    <dbReference type="NCBI Taxonomy" id="260670"/>
    <lineage>
        <taxon>Eukaryota</taxon>
        <taxon>Fungi</taxon>
        <taxon>Dikarya</taxon>
        <taxon>Ascomycota</taxon>
        <taxon>Pezizomycotina</taxon>
        <taxon>Sordariomycetes</taxon>
        <taxon>Sordariomycetidae</taxon>
        <taxon>Sordariales</taxon>
        <taxon>Lasiosphaeriaceae</taxon>
        <taxon>Lasiosphaeris</taxon>
    </lineage>
</organism>
<protein>
    <submittedName>
        <fullName evidence="2">Uncharacterized protein</fullName>
    </submittedName>
</protein>